<name>A0A0B6D6S8_9GAMM</name>
<proteinExistence type="predicted"/>
<dbReference type="SUPFAM" id="SSF53335">
    <property type="entry name" value="S-adenosyl-L-methionine-dependent methyltransferases"/>
    <property type="match status" value="1"/>
</dbReference>
<evidence type="ECO:0000313" key="1">
    <source>
        <dbReference type="EMBL" id="AJI53972.1"/>
    </source>
</evidence>
<dbReference type="OrthoDB" id="5604805at2"/>
<dbReference type="Proteomes" id="UP000031830">
    <property type="component" value="Chromosome"/>
</dbReference>
<dbReference type="RefSeq" id="WP_044525956.1">
    <property type="nucleotide sequence ID" value="NZ_CP009440.1"/>
</dbReference>
<gene>
    <name evidence="1" type="ORF">LA55_750</name>
</gene>
<organism evidence="1 2">
    <name type="scientific">Francisella philomiragia</name>
    <dbReference type="NCBI Taxonomy" id="28110"/>
    <lineage>
        <taxon>Bacteria</taxon>
        <taxon>Pseudomonadati</taxon>
        <taxon>Pseudomonadota</taxon>
        <taxon>Gammaproteobacteria</taxon>
        <taxon>Thiotrichales</taxon>
        <taxon>Francisellaceae</taxon>
        <taxon>Francisella</taxon>
    </lineage>
</organism>
<protein>
    <recommendedName>
        <fullName evidence="3">Class I SAM-dependent methyltransferase</fullName>
    </recommendedName>
</protein>
<dbReference type="EMBL" id="CP009440">
    <property type="protein sequence ID" value="AJI53972.1"/>
    <property type="molecule type" value="Genomic_DNA"/>
</dbReference>
<evidence type="ECO:0008006" key="3">
    <source>
        <dbReference type="Google" id="ProtNLM"/>
    </source>
</evidence>
<sequence length="199" mass="22993">MTNKERIITRYLSQRWYKKALIITPKEQNYFYKINVLKLVACSGYLKNEPPLGCVFDVEAWPFEHKFFDLIILDESFINCPALMKAIFNQLHFCLADDGEVIVACSGNISLYGLLSRFISNGFISKRVRLINYTGNFIVNMFKRIFSKYFVVVFKKDNYFSVDPLSVGELIKEPAKSEVAKIYSGGCAKEVYGNFHKEK</sequence>
<dbReference type="KEGG" id="fpz:LA55_750"/>
<dbReference type="AlphaFoldDB" id="A0A0B6D6S8"/>
<accession>A0A0B6D6S8</accession>
<dbReference type="InterPro" id="IPR029063">
    <property type="entry name" value="SAM-dependent_MTases_sf"/>
</dbReference>
<dbReference type="STRING" id="28110.KU46_1784"/>
<reference evidence="1 2" key="1">
    <citation type="journal article" date="2015" name="Genome Announc.">
        <title>Genome sequencing of 18 francisella strains to aid in assay development and testing.</title>
        <authorList>
            <person name="Johnson S.L."/>
            <person name="Daligault H.E."/>
            <person name="Davenport K.W."/>
            <person name="Coyne S.R."/>
            <person name="Frey K.G."/>
            <person name="Koroleva G.I."/>
            <person name="Broomall S.M."/>
            <person name="Bishop-Lilly K.A."/>
            <person name="Bruce D.C."/>
            <person name="Chertkov O."/>
            <person name="Freitas T."/>
            <person name="Jaissle J."/>
            <person name="Ladner J.T."/>
            <person name="Rosenzweig C.N."/>
            <person name="Gibbons H.S."/>
            <person name="Palacios G.F."/>
            <person name="Redden C.L."/>
            <person name="Xu Y."/>
            <person name="Minogue T.D."/>
            <person name="Chain P.S."/>
        </authorList>
    </citation>
    <scope>NUCLEOTIDE SEQUENCE [LARGE SCALE GENOMIC DNA]</scope>
    <source>
        <strain evidence="1 2">GA01-2794</strain>
    </source>
</reference>
<evidence type="ECO:0000313" key="2">
    <source>
        <dbReference type="Proteomes" id="UP000031830"/>
    </source>
</evidence>